<evidence type="ECO:0000313" key="1">
    <source>
        <dbReference type="EMBL" id="AZZ55005.1"/>
    </source>
</evidence>
<name>A0AAD1ELS9_9MICO</name>
<protein>
    <submittedName>
        <fullName evidence="1">Uncharacterized protein</fullName>
    </submittedName>
</protein>
<dbReference type="KEGG" id="ria:C7V51_03210"/>
<dbReference type="Proteomes" id="UP000283946">
    <property type="component" value="Chromosome"/>
</dbReference>
<evidence type="ECO:0000313" key="2">
    <source>
        <dbReference type="Proteomes" id="UP000283946"/>
    </source>
</evidence>
<dbReference type="AlphaFoldDB" id="A0AAD1ELS9"/>
<sequence>MSTFHAEQRVQPGDDFDQVRLVAHHLGDVLVRARDRLVPARSDGDVEAGQVLARSVELPPGGA</sequence>
<proteinExistence type="predicted"/>
<organism evidence="1 2">
    <name type="scientific">Rathayibacter iranicus</name>
    <dbReference type="NCBI Taxonomy" id="59737"/>
    <lineage>
        <taxon>Bacteria</taxon>
        <taxon>Bacillati</taxon>
        <taxon>Actinomycetota</taxon>
        <taxon>Actinomycetes</taxon>
        <taxon>Micrococcales</taxon>
        <taxon>Microbacteriaceae</taxon>
        <taxon>Rathayibacter</taxon>
    </lineage>
</organism>
<dbReference type="EMBL" id="CP028130">
    <property type="protein sequence ID" value="AZZ55005.1"/>
    <property type="molecule type" value="Genomic_DNA"/>
</dbReference>
<gene>
    <name evidence="1" type="ORF">C7V51_03210</name>
</gene>
<reference evidence="1 2" key="1">
    <citation type="submission" date="2018-03" db="EMBL/GenBank/DDBJ databases">
        <title>Bacteriophage NCPPB3778 and a type I-E CRISPR drive the evolution of the US Biological Select Agent, Rathayibacter toxicus.</title>
        <authorList>
            <person name="Davis E.W.II."/>
            <person name="Tabima J.F."/>
            <person name="Weisberg A.J."/>
            <person name="Dantas Lopes L."/>
            <person name="Wiseman M.S."/>
            <person name="Wiseman M.S."/>
            <person name="Pupko T."/>
            <person name="Belcher M.S."/>
            <person name="Sechler A.J."/>
            <person name="Tancos M.A."/>
            <person name="Schroeder B.K."/>
            <person name="Murray T.D."/>
            <person name="Luster D.G."/>
            <person name="Schneider W.L."/>
            <person name="Rogers E."/>
            <person name="Andreote F.D."/>
            <person name="Grunwald N.J."/>
            <person name="Putnam M.L."/>
            <person name="Chang J.H."/>
        </authorList>
    </citation>
    <scope>NUCLEOTIDE SEQUENCE [LARGE SCALE GENOMIC DNA]</scope>
    <source>
        <strain evidence="1 2">NCCPB 2253</strain>
    </source>
</reference>
<accession>A0AAD1ELS9</accession>